<dbReference type="GO" id="GO:0015288">
    <property type="term" value="F:porin activity"/>
    <property type="evidence" value="ECO:0007669"/>
    <property type="project" value="TreeGrafter"/>
</dbReference>
<evidence type="ECO:0000256" key="9">
    <source>
        <dbReference type="SAM" id="SignalP"/>
    </source>
</evidence>
<keyword evidence="4" id="KW-1134">Transmembrane beta strand</keyword>
<feature type="chain" id="PRO_5011672685" evidence="9">
    <location>
        <begin position="26"/>
        <end position="464"/>
    </location>
</feature>
<dbReference type="OrthoDB" id="9789368at2"/>
<dbReference type="Gene3D" id="1.20.1600.10">
    <property type="entry name" value="Outer membrane efflux proteins (OEP)"/>
    <property type="match status" value="1"/>
</dbReference>
<proteinExistence type="inferred from homology"/>
<accession>A0A1G8JP63</accession>
<dbReference type="Pfam" id="PF02321">
    <property type="entry name" value="OEP"/>
    <property type="match status" value="2"/>
</dbReference>
<keyword evidence="6" id="KW-0472">Membrane</keyword>
<keyword evidence="5" id="KW-0812">Transmembrane</keyword>
<gene>
    <name evidence="10" type="ORF">SAMN04487993_1003176</name>
</gene>
<evidence type="ECO:0000256" key="2">
    <source>
        <dbReference type="ARBA" id="ARBA00007613"/>
    </source>
</evidence>
<dbReference type="PANTHER" id="PTHR30026:SF22">
    <property type="entry name" value="OUTER MEMBRANE EFFLUX PROTEIN"/>
    <property type="match status" value="1"/>
</dbReference>
<dbReference type="AlphaFoldDB" id="A0A1G8JP63"/>
<dbReference type="InterPro" id="IPR010130">
    <property type="entry name" value="T1SS_OMP_TolC"/>
</dbReference>
<evidence type="ECO:0000256" key="3">
    <source>
        <dbReference type="ARBA" id="ARBA00022448"/>
    </source>
</evidence>
<keyword evidence="11" id="KW-1185">Reference proteome</keyword>
<evidence type="ECO:0000256" key="5">
    <source>
        <dbReference type="ARBA" id="ARBA00022692"/>
    </source>
</evidence>
<dbReference type="RefSeq" id="WP_089844403.1">
    <property type="nucleotide sequence ID" value="NZ_FNEJ01000003.1"/>
</dbReference>
<sequence>MARRTLKGMIAGVCLAAASVGPVTAETLAEALVGAYNTSGLLEQNRAVLRAADEDVAQSVAALRPVIAWSSDVTRSFSDTRSAATLSSVSNTASLGLSATLTLFDGGNNRLSLEGAKESVLATRAALVSIEQEVMLRGVQAFMEVVRATEALQLRQNNVRVIGEELRAAEDRFEVGEVTRTDVAAAEARLAEARALLASAEGSLDIAREEYLAVVGRYPGTLVEPQALPTLPANVEAAKSQALRNHPDMSQAQHQVTAAEIGIAIAEAARRPTVSLRGSYGLDENFDNDNRQIGGTIGLQAEGPIYSGGALSSSRRQAMAVRDQNRAQLLQVSQIVPQNVGTAYAQLRVARASISASSEQVRAAGVAFDGIREEATLGARTTLDVLDAEQELLDARNALISSEVDETIAAYTVLATLGLLTAESLQLNVPRYDPAEYYNLVKSAPVQSRQGADLDRILNALGRE</sequence>
<name>A0A1G8JP63_9RHOB</name>
<dbReference type="GO" id="GO:1990281">
    <property type="term" value="C:efflux pump complex"/>
    <property type="evidence" value="ECO:0007669"/>
    <property type="project" value="TreeGrafter"/>
</dbReference>
<keyword evidence="8" id="KW-0175">Coiled coil</keyword>
<evidence type="ECO:0000256" key="7">
    <source>
        <dbReference type="ARBA" id="ARBA00023237"/>
    </source>
</evidence>
<evidence type="ECO:0000256" key="1">
    <source>
        <dbReference type="ARBA" id="ARBA00004442"/>
    </source>
</evidence>
<dbReference type="GO" id="GO:0015562">
    <property type="term" value="F:efflux transmembrane transporter activity"/>
    <property type="evidence" value="ECO:0007669"/>
    <property type="project" value="InterPro"/>
</dbReference>
<dbReference type="GO" id="GO:0009279">
    <property type="term" value="C:cell outer membrane"/>
    <property type="evidence" value="ECO:0007669"/>
    <property type="project" value="UniProtKB-SubCell"/>
</dbReference>
<dbReference type="SUPFAM" id="SSF56954">
    <property type="entry name" value="Outer membrane efflux proteins (OEP)"/>
    <property type="match status" value="1"/>
</dbReference>
<reference evidence="10 11" key="1">
    <citation type="submission" date="2016-10" db="EMBL/GenBank/DDBJ databases">
        <authorList>
            <person name="de Groot N.N."/>
        </authorList>
    </citation>
    <scope>NUCLEOTIDE SEQUENCE [LARGE SCALE GENOMIC DNA]</scope>
    <source>
        <strain evidence="10 11">DSM 26424</strain>
    </source>
</reference>
<dbReference type="NCBIfam" id="TIGR01844">
    <property type="entry name" value="type_I_sec_TolC"/>
    <property type="match status" value="1"/>
</dbReference>
<dbReference type="PANTHER" id="PTHR30026">
    <property type="entry name" value="OUTER MEMBRANE PROTEIN TOLC"/>
    <property type="match status" value="1"/>
</dbReference>
<dbReference type="EMBL" id="FNEJ01000003">
    <property type="protein sequence ID" value="SDI33008.1"/>
    <property type="molecule type" value="Genomic_DNA"/>
</dbReference>
<keyword evidence="3" id="KW-0813">Transport</keyword>
<dbReference type="InterPro" id="IPR051906">
    <property type="entry name" value="TolC-like"/>
</dbReference>
<keyword evidence="7" id="KW-0998">Cell outer membrane</keyword>
<organism evidence="10 11">
    <name type="scientific">Salipiger marinus</name>
    <dbReference type="NCBI Taxonomy" id="555512"/>
    <lineage>
        <taxon>Bacteria</taxon>
        <taxon>Pseudomonadati</taxon>
        <taxon>Pseudomonadota</taxon>
        <taxon>Alphaproteobacteria</taxon>
        <taxon>Rhodobacterales</taxon>
        <taxon>Roseobacteraceae</taxon>
        <taxon>Salipiger</taxon>
    </lineage>
</organism>
<dbReference type="Proteomes" id="UP000199093">
    <property type="component" value="Unassembled WGS sequence"/>
</dbReference>
<evidence type="ECO:0000313" key="11">
    <source>
        <dbReference type="Proteomes" id="UP000199093"/>
    </source>
</evidence>
<evidence type="ECO:0000313" key="10">
    <source>
        <dbReference type="EMBL" id="SDI33008.1"/>
    </source>
</evidence>
<feature type="signal peptide" evidence="9">
    <location>
        <begin position="1"/>
        <end position="25"/>
    </location>
</feature>
<dbReference type="InterPro" id="IPR003423">
    <property type="entry name" value="OMP_efflux"/>
</dbReference>
<feature type="coiled-coil region" evidence="8">
    <location>
        <begin position="183"/>
        <end position="210"/>
    </location>
</feature>
<comment type="similarity">
    <text evidence="2">Belongs to the outer membrane factor (OMF) (TC 1.B.17) family.</text>
</comment>
<protein>
    <submittedName>
        <fullName evidence="10">Outer membrane protein</fullName>
    </submittedName>
</protein>
<comment type="subcellular location">
    <subcellularLocation>
        <location evidence="1">Cell outer membrane</location>
    </subcellularLocation>
</comment>
<evidence type="ECO:0000256" key="8">
    <source>
        <dbReference type="SAM" id="Coils"/>
    </source>
</evidence>
<evidence type="ECO:0000256" key="6">
    <source>
        <dbReference type="ARBA" id="ARBA00023136"/>
    </source>
</evidence>
<dbReference type="STRING" id="555512.SAMN04487993_1003176"/>
<keyword evidence="9" id="KW-0732">Signal</keyword>
<evidence type="ECO:0000256" key="4">
    <source>
        <dbReference type="ARBA" id="ARBA00022452"/>
    </source>
</evidence>